<dbReference type="Proteomes" id="UP001571980">
    <property type="component" value="Unassembled WGS sequence"/>
</dbReference>
<accession>A0ABV4T7K8</accession>
<keyword evidence="2" id="KW-1185">Reference proteome</keyword>
<proteinExistence type="predicted"/>
<dbReference type="EMBL" id="JARRIG010000007">
    <property type="protein sequence ID" value="MFA4805122.1"/>
    <property type="molecule type" value="Genomic_DNA"/>
</dbReference>
<gene>
    <name evidence="1" type="ORF">P8X34_10340</name>
</gene>
<organism evidence="1 2">
    <name type="scientific">Pyrococcus kukulkanii</name>
    <dbReference type="NCBI Taxonomy" id="1609559"/>
    <lineage>
        <taxon>Archaea</taxon>
        <taxon>Methanobacteriati</taxon>
        <taxon>Methanobacteriota</taxon>
        <taxon>Thermococci</taxon>
        <taxon>Thermococcales</taxon>
        <taxon>Thermococcaceae</taxon>
        <taxon>Pyrococcus</taxon>
    </lineage>
</organism>
<name>A0ABV4T7K8_9EURY</name>
<dbReference type="RefSeq" id="WP_372824471.1">
    <property type="nucleotide sequence ID" value="NZ_JARRIG010000007.1"/>
</dbReference>
<reference evidence="1 2" key="1">
    <citation type="submission" date="2023-03" db="EMBL/GenBank/DDBJ databases">
        <title>Speciation in Pyrococcus: adaptation to high temperature as a mechanism.</title>
        <authorList>
            <person name="Gu J."/>
        </authorList>
    </citation>
    <scope>NUCLEOTIDE SEQUENCE [LARGE SCALE GENOMIC DNA]</scope>
    <source>
        <strain evidence="1 2">LMOA34</strain>
    </source>
</reference>
<evidence type="ECO:0000313" key="2">
    <source>
        <dbReference type="Proteomes" id="UP001571980"/>
    </source>
</evidence>
<sequence length="396" mass="44585">MLRVDAVEDLKGRLVAIVKVFDVDLRAVKKIGNPLRAIRHAKIDVGYYINCGDIILAIEDVSGEWHAHVFKAEPGVVGPIKVSRVYKKGEKVKFVKWLAKQVKVAENVESELVKDLLSLIEKYSPEVVMKAMNVALKYYSMRDIIENVKNISKSDRVYLLVKTYAYEDGGLKLTLANNLQIKVRAKKVEGVYEDPFTLMYVFEVKVKDEVEAQNYKSTFPDSVLFTLPPGAIPHTITKERVEVLKCPKCGARLSGSEFLQCPRCLWRGNPSEAILEEDYTVKISEPGRADILRGVLTFLREFDFRINPITYDIVPSEYIRVVKSDRLLKIPLSADLDSYTIEVTKGLFLCGRKPMKGVVLKGGNTAIIIVSDETITTDEMESMIIQVEAKGYEGSP</sequence>
<comment type="caution">
    <text evidence="1">The sequence shown here is derived from an EMBL/GenBank/DDBJ whole genome shotgun (WGS) entry which is preliminary data.</text>
</comment>
<evidence type="ECO:0000313" key="1">
    <source>
        <dbReference type="EMBL" id="MFA4805122.1"/>
    </source>
</evidence>
<protein>
    <submittedName>
        <fullName evidence="1">Uncharacterized protein</fullName>
    </submittedName>
</protein>